<evidence type="ECO:0000256" key="4">
    <source>
        <dbReference type="ARBA" id="ARBA00038652"/>
    </source>
</evidence>
<evidence type="ECO:0000259" key="5">
    <source>
        <dbReference type="Pfam" id="PF01420"/>
    </source>
</evidence>
<keyword evidence="6" id="KW-0540">Nuclease</keyword>
<evidence type="ECO:0000313" key="6">
    <source>
        <dbReference type="EMBL" id="MBD8011663.1"/>
    </source>
</evidence>
<evidence type="ECO:0000256" key="1">
    <source>
        <dbReference type="ARBA" id="ARBA00010923"/>
    </source>
</evidence>
<feature type="domain" description="Type I restriction modification DNA specificity" evidence="5">
    <location>
        <begin position="164"/>
        <end position="318"/>
    </location>
</feature>
<evidence type="ECO:0000256" key="2">
    <source>
        <dbReference type="ARBA" id="ARBA00022747"/>
    </source>
</evidence>
<evidence type="ECO:0000256" key="3">
    <source>
        <dbReference type="ARBA" id="ARBA00023125"/>
    </source>
</evidence>
<organism evidence="6 7">
    <name type="scientific">Microbacterium commune</name>
    <dbReference type="NCBI Taxonomy" id="2762219"/>
    <lineage>
        <taxon>Bacteria</taxon>
        <taxon>Bacillati</taxon>
        <taxon>Actinomycetota</taxon>
        <taxon>Actinomycetes</taxon>
        <taxon>Micrococcales</taxon>
        <taxon>Microbacteriaceae</taxon>
        <taxon>Microbacterium</taxon>
    </lineage>
</organism>
<dbReference type="GO" id="GO:0004519">
    <property type="term" value="F:endonuclease activity"/>
    <property type="evidence" value="ECO:0007669"/>
    <property type="project" value="UniProtKB-KW"/>
</dbReference>
<dbReference type="RefSeq" id="WP_191712323.1">
    <property type="nucleotide sequence ID" value="NZ_JACSPX010000001.1"/>
</dbReference>
<keyword evidence="6" id="KW-0378">Hydrolase</keyword>
<keyword evidence="6" id="KW-0255">Endonuclease</keyword>
<dbReference type="InterPro" id="IPR000055">
    <property type="entry name" value="Restrct_endonuc_typeI_TRD"/>
</dbReference>
<protein>
    <submittedName>
        <fullName evidence="6">Restriction endonuclease subunit S</fullName>
    </submittedName>
</protein>
<sequence length="361" mass="38859">MTLPPDIAAQAVVDQGDILMSSAGSVGKSYLHVTGESACFAGYLSRWRVRRDRADPEFMAYWTESTHFLDQVLSGAVKSTIENYSAAKYRATWAPAPALEMQTQVVAYLDRETAQIDAFIAKNEELITLLTERRNSVITAAITGGLCCSSERVDSGVDWIGAVPSHWEVRPLRWSARIRTGTTPSGASVFADEPGQPWIRPDDLDVSGAPSVASRWLTEGGASQGRPAAAGATLVCTIGATLGKAGRVTAPSYFNQQITEVKWALNDELLFWIFVAAREAVARLAVGNTLPILNNDKLATLRIPVPPLAEQAQIVDHVEEQTTRIDGAIATARRGVDLMRERRAALISAAVTGKIDVGVAA</sequence>
<dbReference type="SUPFAM" id="SSF116734">
    <property type="entry name" value="DNA methylase specificity domain"/>
    <property type="match status" value="2"/>
</dbReference>
<dbReference type="InterPro" id="IPR044946">
    <property type="entry name" value="Restrct_endonuc_typeI_TRD_sf"/>
</dbReference>
<dbReference type="Gene3D" id="3.90.220.20">
    <property type="entry name" value="DNA methylase specificity domains"/>
    <property type="match status" value="2"/>
</dbReference>
<dbReference type="Pfam" id="PF01420">
    <property type="entry name" value="Methylase_S"/>
    <property type="match status" value="1"/>
</dbReference>
<keyword evidence="2" id="KW-0680">Restriction system</keyword>
<accession>A0ABR8W3Q0</accession>
<dbReference type="EMBL" id="JACSPX010000001">
    <property type="protein sequence ID" value="MBD8011663.1"/>
    <property type="molecule type" value="Genomic_DNA"/>
</dbReference>
<dbReference type="PANTHER" id="PTHR43140">
    <property type="entry name" value="TYPE-1 RESTRICTION ENZYME ECOKI SPECIFICITY PROTEIN"/>
    <property type="match status" value="1"/>
</dbReference>
<dbReference type="InterPro" id="IPR051212">
    <property type="entry name" value="Type-I_RE_S_subunit"/>
</dbReference>
<comment type="caution">
    <text evidence="6">The sequence shown here is derived from an EMBL/GenBank/DDBJ whole genome shotgun (WGS) entry which is preliminary data.</text>
</comment>
<dbReference type="PANTHER" id="PTHR43140:SF1">
    <property type="entry name" value="TYPE I RESTRICTION ENZYME ECOKI SPECIFICITY SUBUNIT"/>
    <property type="match status" value="1"/>
</dbReference>
<proteinExistence type="inferred from homology"/>
<comment type="similarity">
    <text evidence="1">Belongs to the type-I restriction system S methylase family.</text>
</comment>
<dbReference type="Gene3D" id="1.10.287.1120">
    <property type="entry name" value="Bipartite methylase S protein"/>
    <property type="match status" value="1"/>
</dbReference>
<name>A0ABR8W3Q0_9MICO</name>
<keyword evidence="3" id="KW-0238">DNA-binding</keyword>
<reference evidence="6 7" key="1">
    <citation type="submission" date="2020-08" db="EMBL/GenBank/DDBJ databases">
        <title>A Genomic Blueprint of the Chicken Gut Microbiome.</title>
        <authorList>
            <person name="Gilroy R."/>
            <person name="Ravi A."/>
            <person name="Getino M."/>
            <person name="Pursley I."/>
            <person name="Horton D.L."/>
            <person name="Alikhan N.-F."/>
            <person name="Baker D."/>
            <person name="Gharbi K."/>
            <person name="Hall N."/>
            <person name="Watson M."/>
            <person name="Adriaenssens E.M."/>
            <person name="Foster-Nyarko E."/>
            <person name="Jarju S."/>
            <person name="Secka A."/>
            <person name="Antonio M."/>
            <person name="Oren A."/>
            <person name="Chaudhuri R."/>
            <person name="La Ragione R.M."/>
            <person name="Hildebrand F."/>
            <person name="Pallen M.J."/>
        </authorList>
    </citation>
    <scope>NUCLEOTIDE SEQUENCE [LARGE SCALE GENOMIC DNA]</scope>
    <source>
        <strain evidence="6 7">Re1</strain>
    </source>
</reference>
<comment type="subunit">
    <text evidence="4">The methyltransferase is composed of M and S polypeptides.</text>
</comment>
<gene>
    <name evidence="6" type="ORF">H9633_05055</name>
</gene>
<keyword evidence="7" id="KW-1185">Reference proteome</keyword>
<dbReference type="Proteomes" id="UP000611521">
    <property type="component" value="Unassembled WGS sequence"/>
</dbReference>
<evidence type="ECO:0000313" key="7">
    <source>
        <dbReference type="Proteomes" id="UP000611521"/>
    </source>
</evidence>